<feature type="region of interest" description="Disordered" evidence="4">
    <location>
        <begin position="1"/>
        <end position="46"/>
    </location>
</feature>
<dbReference type="InterPro" id="IPR050052">
    <property type="entry name" value="ATP-dep_Clp_protease_ClpX"/>
</dbReference>
<accession>A0A1T4Z4L2</accession>
<organism evidence="7 8">
    <name type="scientific">Prosthecobacter debontii</name>
    <dbReference type="NCBI Taxonomy" id="48467"/>
    <lineage>
        <taxon>Bacteria</taxon>
        <taxon>Pseudomonadati</taxon>
        <taxon>Verrucomicrobiota</taxon>
        <taxon>Verrucomicrobiia</taxon>
        <taxon>Verrucomicrobiales</taxon>
        <taxon>Verrucomicrobiaceae</taxon>
        <taxon>Prosthecobacter</taxon>
    </lineage>
</organism>
<reference evidence="8" key="1">
    <citation type="submission" date="2017-02" db="EMBL/GenBank/DDBJ databases">
        <authorList>
            <person name="Varghese N."/>
            <person name="Submissions S."/>
        </authorList>
    </citation>
    <scope>NUCLEOTIDE SEQUENCE [LARGE SCALE GENOMIC DNA]</scope>
    <source>
        <strain evidence="8">ATCC 700200</strain>
    </source>
</reference>
<dbReference type="STRING" id="48467.SAMN02745166_05069"/>
<dbReference type="GO" id="GO:0005524">
    <property type="term" value="F:ATP binding"/>
    <property type="evidence" value="ECO:0007669"/>
    <property type="project" value="UniProtKB-KW"/>
</dbReference>
<evidence type="ECO:0000313" key="8">
    <source>
        <dbReference type="Proteomes" id="UP000190774"/>
    </source>
</evidence>
<dbReference type="PANTHER" id="PTHR48102:SF7">
    <property type="entry name" value="ATP-DEPENDENT CLP PROTEASE ATP-BINDING SUBUNIT CLPX-LIKE, MITOCHONDRIAL"/>
    <property type="match status" value="1"/>
</dbReference>
<dbReference type="InterPro" id="IPR019489">
    <property type="entry name" value="Clp_ATPase_C"/>
</dbReference>
<evidence type="ECO:0000256" key="1">
    <source>
        <dbReference type="ARBA" id="ARBA00022741"/>
    </source>
</evidence>
<dbReference type="InterPro" id="IPR003959">
    <property type="entry name" value="ATPase_AAA_core"/>
</dbReference>
<evidence type="ECO:0000256" key="3">
    <source>
        <dbReference type="ARBA" id="ARBA00023186"/>
    </source>
</evidence>
<evidence type="ECO:0000256" key="4">
    <source>
        <dbReference type="SAM" id="MobiDB-lite"/>
    </source>
</evidence>
<dbReference type="Pfam" id="PF07724">
    <property type="entry name" value="AAA_2"/>
    <property type="match status" value="1"/>
</dbReference>
<dbReference type="PANTHER" id="PTHR48102">
    <property type="entry name" value="ATP-DEPENDENT CLP PROTEASE ATP-BINDING SUBUNIT CLPX-LIKE, MITOCHONDRIAL-RELATED"/>
    <property type="match status" value="1"/>
</dbReference>
<proteinExistence type="predicted"/>
<sequence>MSNREYPIRHCLSPLNREDFDMSDTPQDPPNPPQSPSSPPSPDEITKKLEDFIKNSLGGQVVFSRIDPGLGGMAPAETPEEGPPVEEEATATYDFHYRPADIKAYLDRFVIRQDEAKKVLATAVCDHYNHARMLREHRKQKGASPLEFTKQNVLITGPTGVGKTYLVKHIADLIGVPFVKADATKFSETGYVGADVDDLVRDLVAKASGNVELAQHGIIYLDEIDKLATGGEGRIGRDVSGRGVQTALLKLMEETEVPLYAPNDMRSQMQMMFDTRKGRTGREVVNTRNILFIVSGAFSGLEKIIEKRQTKASIGFGAMMAEKVKPEDMLRDARTRDFIDYGFEAEFIGRLPVRVFCDTLSADDLFQIMKNSEGSLIRQYEREFHAYGVRTVFEDDALRAVAESAAEEKTGARGLVTAWEKVLRDFKFELPSLGLPDLIVDATLVKDPKTALERCRSDAQAFGNDARSDIVHAFAANFAREHGLELVLDAGAVKALVLRAEREGISVDALCDRLFKDYPFGLQLVSRSTGQKAFHVDREAVERPDKFLSDLVVASYRQSDSTPI</sequence>
<evidence type="ECO:0000256" key="2">
    <source>
        <dbReference type="ARBA" id="ARBA00022840"/>
    </source>
</evidence>
<dbReference type="SMART" id="SM01086">
    <property type="entry name" value="ClpB_D2-small"/>
    <property type="match status" value="1"/>
</dbReference>
<dbReference type="GO" id="GO:0051603">
    <property type="term" value="P:proteolysis involved in protein catabolic process"/>
    <property type="evidence" value="ECO:0007669"/>
    <property type="project" value="TreeGrafter"/>
</dbReference>
<evidence type="ECO:0000259" key="5">
    <source>
        <dbReference type="SMART" id="SM00382"/>
    </source>
</evidence>
<dbReference type="SUPFAM" id="SSF52540">
    <property type="entry name" value="P-loop containing nucleoside triphosphate hydrolases"/>
    <property type="match status" value="1"/>
</dbReference>
<gene>
    <name evidence="7" type="ORF">SAMN02745166_05069</name>
</gene>
<dbReference type="Gene3D" id="3.40.50.300">
    <property type="entry name" value="P-loop containing nucleotide triphosphate hydrolases"/>
    <property type="match status" value="1"/>
</dbReference>
<keyword evidence="3" id="KW-0143">Chaperone</keyword>
<evidence type="ECO:0000313" key="7">
    <source>
        <dbReference type="EMBL" id="SKB08992.1"/>
    </source>
</evidence>
<name>A0A1T4Z4L2_9BACT</name>
<dbReference type="EMBL" id="FUYE01000032">
    <property type="protein sequence ID" value="SKB08992.1"/>
    <property type="molecule type" value="Genomic_DNA"/>
</dbReference>
<dbReference type="InterPro" id="IPR027417">
    <property type="entry name" value="P-loop_NTPase"/>
</dbReference>
<dbReference type="Gene3D" id="1.10.8.60">
    <property type="match status" value="1"/>
</dbReference>
<protein>
    <submittedName>
        <fullName evidence="7">Endopeptidase Clp ATP-binding regulatory subunit (ClpX)</fullName>
    </submittedName>
</protein>
<evidence type="ECO:0000259" key="6">
    <source>
        <dbReference type="SMART" id="SM01086"/>
    </source>
</evidence>
<feature type="domain" description="Clp ATPase C-terminal" evidence="6">
    <location>
        <begin position="360"/>
        <end position="452"/>
    </location>
</feature>
<dbReference type="GO" id="GO:0016887">
    <property type="term" value="F:ATP hydrolysis activity"/>
    <property type="evidence" value="ECO:0007669"/>
    <property type="project" value="InterPro"/>
</dbReference>
<keyword evidence="8" id="KW-1185">Reference proteome</keyword>
<dbReference type="SMART" id="SM00382">
    <property type="entry name" value="AAA"/>
    <property type="match status" value="1"/>
</dbReference>
<dbReference type="AlphaFoldDB" id="A0A1T4Z4L2"/>
<feature type="domain" description="AAA+ ATPase" evidence="5">
    <location>
        <begin position="149"/>
        <end position="277"/>
    </location>
</feature>
<feature type="compositionally biased region" description="Pro residues" evidence="4">
    <location>
        <begin position="27"/>
        <end position="42"/>
    </location>
</feature>
<keyword evidence="2 7" id="KW-0067">ATP-binding</keyword>
<dbReference type="InterPro" id="IPR003593">
    <property type="entry name" value="AAA+_ATPase"/>
</dbReference>
<dbReference type="Proteomes" id="UP000190774">
    <property type="component" value="Unassembled WGS sequence"/>
</dbReference>
<keyword evidence="1" id="KW-0547">Nucleotide-binding</keyword>